<feature type="transmembrane region" description="Helical" evidence="1">
    <location>
        <begin position="50"/>
        <end position="70"/>
    </location>
</feature>
<feature type="transmembrane region" description="Helical" evidence="1">
    <location>
        <begin position="129"/>
        <end position="149"/>
    </location>
</feature>
<keyword evidence="1" id="KW-0812">Transmembrane</keyword>
<gene>
    <name evidence="2" type="ORF">R3P38DRAFT_2982681</name>
</gene>
<sequence length="326" mass="35994">MSSGDAELFAFRDVYVNMTLLQAFGNGIYTVIFFLALYAMVFKRRTPRPLFAAVVIMYISAVIQTGVHWANTRKAFTYGNTPEETAALLAQPGFTMVVLPTTLLVANTVLADCVLIFRCYAVWNRDWRIIALPIMSTITSTVLGIMTIVETANFFKHGGDPNSFVDYARPYFGMCLCTTLLATLLIVFRIVWLTRYQTGPAAFSGYHAVIEMVVESAVLYSLTLIVYIVLLFGPDDSNNDGYAQAILIQMTGIAPTLIVARVSFGLARPSSSWQRTTSRTTRESGFVFGSTFTKQIQFSGNRDIESSFGASDSAIEMKRSETSSSA</sequence>
<organism evidence="2 3">
    <name type="scientific">Favolaschia claudopus</name>
    <dbReference type="NCBI Taxonomy" id="2862362"/>
    <lineage>
        <taxon>Eukaryota</taxon>
        <taxon>Fungi</taxon>
        <taxon>Dikarya</taxon>
        <taxon>Basidiomycota</taxon>
        <taxon>Agaricomycotina</taxon>
        <taxon>Agaricomycetes</taxon>
        <taxon>Agaricomycetidae</taxon>
        <taxon>Agaricales</taxon>
        <taxon>Marasmiineae</taxon>
        <taxon>Mycenaceae</taxon>
        <taxon>Favolaschia</taxon>
    </lineage>
</organism>
<keyword evidence="1" id="KW-0472">Membrane</keyword>
<evidence type="ECO:0000313" key="3">
    <source>
        <dbReference type="Proteomes" id="UP001362999"/>
    </source>
</evidence>
<dbReference type="EMBL" id="JAWWNJ010000046">
    <property type="protein sequence ID" value="KAK7018421.1"/>
    <property type="molecule type" value="Genomic_DNA"/>
</dbReference>
<dbReference type="AlphaFoldDB" id="A0AAW0AY79"/>
<feature type="transmembrane region" description="Helical" evidence="1">
    <location>
        <begin position="245"/>
        <end position="267"/>
    </location>
</feature>
<evidence type="ECO:0000256" key="1">
    <source>
        <dbReference type="SAM" id="Phobius"/>
    </source>
</evidence>
<protein>
    <submittedName>
        <fullName evidence="2">Uncharacterized protein</fullName>
    </submittedName>
</protein>
<accession>A0AAW0AY79</accession>
<name>A0AAW0AY79_9AGAR</name>
<proteinExistence type="predicted"/>
<evidence type="ECO:0000313" key="2">
    <source>
        <dbReference type="EMBL" id="KAK7018421.1"/>
    </source>
</evidence>
<feature type="transmembrane region" description="Helical" evidence="1">
    <location>
        <begin position="169"/>
        <end position="192"/>
    </location>
</feature>
<comment type="caution">
    <text evidence="2">The sequence shown here is derived from an EMBL/GenBank/DDBJ whole genome shotgun (WGS) entry which is preliminary data.</text>
</comment>
<feature type="transmembrane region" description="Helical" evidence="1">
    <location>
        <begin position="213"/>
        <end position="233"/>
    </location>
</feature>
<keyword evidence="3" id="KW-1185">Reference proteome</keyword>
<dbReference type="Proteomes" id="UP001362999">
    <property type="component" value="Unassembled WGS sequence"/>
</dbReference>
<feature type="transmembrane region" description="Helical" evidence="1">
    <location>
        <begin position="90"/>
        <end position="117"/>
    </location>
</feature>
<keyword evidence="1" id="KW-1133">Transmembrane helix</keyword>
<feature type="transmembrane region" description="Helical" evidence="1">
    <location>
        <begin position="20"/>
        <end position="38"/>
    </location>
</feature>
<reference evidence="2 3" key="1">
    <citation type="journal article" date="2024" name="J Genomics">
        <title>Draft genome sequencing and assembly of Favolaschia claudopus CIRM-BRFM 2984 isolated from oak limbs.</title>
        <authorList>
            <person name="Navarro D."/>
            <person name="Drula E."/>
            <person name="Chaduli D."/>
            <person name="Cazenave R."/>
            <person name="Ahrendt S."/>
            <person name="Wang J."/>
            <person name="Lipzen A."/>
            <person name="Daum C."/>
            <person name="Barry K."/>
            <person name="Grigoriev I.V."/>
            <person name="Favel A."/>
            <person name="Rosso M.N."/>
            <person name="Martin F."/>
        </authorList>
    </citation>
    <scope>NUCLEOTIDE SEQUENCE [LARGE SCALE GENOMIC DNA]</scope>
    <source>
        <strain evidence="2 3">CIRM-BRFM 2984</strain>
    </source>
</reference>